<organism evidence="2 3">
    <name type="scientific">Pannus brasiliensis CCIBt3594</name>
    <dbReference type="NCBI Taxonomy" id="1427578"/>
    <lineage>
        <taxon>Bacteria</taxon>
        <taxon>Bacillati</taxon>
        <taxon>Cyanobacteriota</taxon>
        <taxon>Cyanophyceae</taxon>
        <taxon>Oscillatoriophycideae</taxon>
        <taxon>Chroococcales</taxon>
        <taxon>Microcystaceae</taxon>
        <taxon>Pannus</taxon>
    </lineage>
</organism>
<evidence type="ECO:0000313" key="2">
    <source>
        <dbReference type="EMBL" id="MEG3439578.1"/>
    </source>
</evidence>
<dbReference type="InterPro" id="IPR011335">
    <property type="entry name" value="Restrct_endonuc-II-like"/>
</dbReference>
<comment type="caution">
    <text evidence="2">The sequence shown here is derived from an EMBL/GenBank/DDBJ whole genome shotgun (WGS) entry which is preliminary data.</text>
</comment>
<keyword evidence="2" id="KW-0540">Nuclease</keyword>
<dbReference type="PANTHER" id="PTHR34107">
    <property type="entry name" value="SLL0198 PROTEIN-RELATED"/>
    <property type="match status" value="1"/>
</dbReference>
<name>A0AAW9QZT0_9CHRO</name>
<dbReference type="RefSeq" id="WP_332867061.1">
    <property type="nucleotide sequence ID" value="NZ_JBAFSM010000053.1"/>
</dbReference>
<protein>
    <submittedName>
        <fullName evidence="2">Uma2 family endonuclease</fullName>
    </submittedName>
</protein>
<gene>
    <name evidence="2" type="ORF">V0288_20790</name>
</gene>
<dbReference type="InterPro" id="IPR008538">
    <property type="entry name" value="Uma2"/>
</dbReference>
<dbReference type="InterPro" id="IPR012296">
    <property type="entry name" value="Nuclease_put_TT1808"/>
</dbReference>
<dbReference type="EMBL" id="JBAFSM010000053">
    <property type="protein sequence ID" value="MEG3439578.1"/>
    <property type="molecule type" value="Genomic_DNA"/>
</dbReference>
<dbReference type="Pfam" id="PF05685">
    <property type="entry name" value="Uma2"/>
    <property type="match status" value="1"/>
</dbReference>
<dbReference type="Gene3D" id="3.90.1570.10">
    <property type="entry name" value="tt1808, chain A"/>
    <property type="match status" value="1"/>
</dbReference>
<accession>A0AAW9QZT0</accession>
<evidence type="ECO:0000313" key="3">
    <source>
        <dbReference type="Proteomes" id="UP001328733"/>
    </source>
</evidence>
<reference evidence="2 3" key="1">
    <citation type="submission" date="2024-01" db="EMBL/GenBank/DDBJ databases">
        <title>Genomic insights into the taxonomy and metabolism of the cyanobacterium Pannus brasiliensis CCIBt3594.</title>
        <authorList>
            <person name="Machado M."/>
            <person name="Botero N.B."/>
            <person name="Andreote A.P.D."/>
            <person name="Feitosa A.M.T."/>
            <person name="Popin R."/>
            <person name="Sivonen K."/>
            <person name="Fiore M.F."/>
        </authorList>
    </citation>
    <scope>NUCLEOTIDE SEQUENCE [LARGE SCALE GENOMIC DNA]</scope>
    <source>
        <strain evidence="2 3">CCIBt3594</strain>
    </source>
</reference>
<keyword evidence="3" id="KW-1185">Reference proteome</keyword>
<proteinExistence type="predicted"/>
<feature type="domain" description="Putative restriction endonuclease" evidence="1">
    <location>
        <begin position="23"/>
        <end position="173"/>
    </location>
</feature>
<sequence>MTLALSSDTFTLEDFANDPPEGREWIDGNLIEKTGMTIRHSQIQLRVGRLWGNYVEESGQGGEVYVELPCITVRQGRRPDVCYLTPDLVEQFGQNATLPQSPPLIAEIASPSDPAEDLFAKADEYLQSGSVEVWLVFPESRRVLIVTGDRESAFHGADEVSTQIILPGFRVSLAELFR</sequence>
<dbReference type="CDD" id="cd06260">
    <property type="entry name" value="DUF820-like"/>
    <property type="match status" value="1"/>
</dbReference>
<keyword evidence="2" id="KW-0378">Hydrolase</keyword>
<keyword evidence="2" id="KW-0255">Endonuclease</keyword>
<evidence type="ECO:0000259" key="1">
    <source>
        <dbReference type="Pfam" id="PF05685"/>
    </source>
</evidence>
<dbReference type="GO" id="GO:0004519">
    <property type="term" value="F:endonuclease activity"/>
    <property type="evidence" value="ECO:0007669"/>
    <property type="project" value="UniProtKB-KW"/>
</dbReference>
<dbReference type="PANTHER" id="PTHR34107:SF4">
    <property type="entry name" value="SLL1222 PROTEIN"/>
    <property type="match status" value="1"/>
</dbReference>
<dbReference type="Proteomes" id="UP001328733">
    <property type="component" value="Unassembled WGS sequence"/>
</dbReference>
<dbReference type="SUPFAM" id="SSF52980">
    <property type="entry name" value="Restriction endonuclease-like"/>
    <property type="match status" value="1"/>
</dbReference>
<dbReference type="AlphaFoldDB" id="A0AAW9QZT0"/>